<feature type="region of interest" description="Disordered" evidence="1">
    <location>
        <begin position="16"/>
        <end position="41"/>
    </location>
</feature>
<dbReference type="AlphaFoldDB" id="A0AAQ3KQ63"/>
<name>A0AAQ3KQ63_9LILI</name>
<keyword evidence="3" id="KW-1185">Reference proteome</keyword>
<evidence type="ECO:0000313" key="3">
    <source>
        <dbReference type="Proteomes" id="UP001327560"/>
    </source>
</evidence>
<organism evidence="2 3">
    <name type="scientific">Canna indica</name>
    <name type="common">Indian-shot</name>
    <dbReference type="NCBI Taxonomy" id="4628"/>
    <lineage>
        <taxon>Eukaryota</taxon>
        <taxon>Viridiplantae</taxon>
        <taxon>Streptophyta</taxon>
        <taxon>Embryophyta</taxon>
        <taxon>Tracheophyta</taxon>
        <taxon>Spermatophyta</taxon>
        <taxon>Magnoliopsida</taxon>
        <taxon>Liliopsida</taxon>
        <taxon>Zingiberales</taxon>
        <taxon>Cannaceae</taxon>
        <taxon>Canna</taxon>
    </lineage>
</organism>
<evidence type="ECO:0000256" key="1">
    <source>
        <dbReference type="SAM" id="MobiDB-lite"/>
    </source>
</evidence>
<dbReference type="EMBL" id="CP136896">
    <property type="protein sequence ID" value="WOL12804.1"/>
    <property type="molecule type" value="Genomic_DNA"/>
</dbReference>
<reference evidence="2 3" key="1">
    <citation type="submission" date="2023-10" db="EMBL/GenBank/DDBJ databases">
        <title>Chromosome-scale genome assembly provides insights into flower coloration mechanisms of Canna indica.</title>
        <authorList>
            <person name="Li C."/>
        </authorList>
    </citation>
    <scope>NUCLEOTIDE SEQUENCE [LARGE SCALE GENOMIC DNA]</scope>
    <source>
        <tissue evidence="2">Flower</tissue>
    </source>
</reference>
<proteinExistence type="predicted"/>
<dbReference type="Proteomes" id="UP001327560">
    <property type="component" value="Chromosome 7"/>
</dbReference>
<gene>
    <name evidence="2" type="ORF">Cni_G21572</name>
</gene>
<protein>
    <submittedName>
        <fullName evidence="2">Uncharacterized protein</fullName>
    </submittedName>
</protein>
<sequence>MSAQRGHVSFQEGYVYGSGKTGAAHKPESSPSSIGGGGYRGYNATRFPNLQMMFKKQPVRGFPQEARKEQVAAVQPPAVAATATTAAAAAAAGRGDDVDSEADEFIKRNHENMELKKLLPLKSQTAAA</sequence>
<accession>A0AAQ3KQ63</accession>
<evidence type="ECO:0000313" key="2">
    <source>
        <dbReference type="EMBL" id="WOL12804.1"/>
    </source>
</evidence>